<sequence>MQQQIDQFQLYLEAEKNASEHTLSNYLTDLSQFRAFLESTGHATREGQVDLKRVDRLAVRAFMSHLYEKGCSGRTMNRKRASLSSFFKFLCREGYLSSNVVQSIPSPAMEEGLPSFLSVDEMFRLLEKPKGESFLMVRDRAILEMFYTTGMRISELVSINLDHIRLDQRLVKVLGKGKKERLLPLGKKILGTLDRYLPLRRKFLEQKKLAETTDQVFVNFRGAGLTTRGVRKILEKHLKGTPLFGTISPHSIRHSFATHMLEAGADLRTIQEMLGHSSLSTTQKYTHLTVDKLMETYDKAHPRAKKS</sequence>
<comment type="subcellular location">
    <subcellularLocation>
        <location evidence="1 9">Cytoplasm</location>
    </subcellularLocation>
</comment>
<feature type="active site" description="O-(3'-phospho-DNA)-tyrosine intermediate" evidence="9">
    <location>
        <position position="285"/>
    </location>
</feature>
<protein>
    <recommendedName>
        <fullName evidence="9">Tyrosine recombinase XerC</fullName>
    </recommendedName>
</protein>
<comment type="subunit">
    <text evidence="9">Forms a cyclic heterotetrameric complex composed of two molecules of XerC and two molecules of XerD.</text>
</comment>
<evidence type="ECO:0000256" key="8">
    <source>
        <dbReference type="ARBA" id="ARBA00023306"/>
    </source>
</evidence>
<dbReference type="GO" id="GO:0005737">
    <property type="term" value="C:cytoplasm"/>
    <property type="evidence" value="ECO:0007669"/>
    <property type="project" value="UniProtKB-SubCell"/>
</dbReference>
<dbReference type="PANTHER" id="PTHR30349:SF77">
    <property type="entry name" value="TYROSINE RECOMBINASE XERC"/>
    <property type="match status" value="1"/>
</dbReference>
<evidence type="ECO:0000256" key="7">
    <source>
        <dbReference type="ARBA" id="ARBA00023172"/>
    </source>
</evidence>
<dbReference type="InterPro" id="IPR023009">
    <property type="entry name" value="Tyrosine_recombinase_XerC/XerD"/>
</dbReference>
<dbReference type="GO" id="GO:0003677">
    <property type="term" value="F:DNA binding"/>
    <property type="evidence" value="ECO:0007669"/>
    <property type="project" value="UniProtKB-UniRule"/>
</dbReference>
<dbReference type="GO" id="GO:0009037">
    <property type="term" value="F:tyrosine-based site-specific recombinase activity"/>
    <property type="evidence" value="ECO:0007669"/>
    <property type="project" value="UniProtKB-UniRule"/>
</dbReference>
<gene>
    <name evidence="9" type="primary">xerC</name>
    <name evidence="12" type="ORF">G3M70_13790</name>
</gene>
<dbReference type="GO" id="GO:0007059">
    <property type="term" value="P:chromosome segregation"/>
    <property type="evidence" value="ECO:0007669"/>
    <property type="project" value="UniProtKB-UniRule"/>
</dbReference>
<dbReference type="AlphaFoldDB" id="A0A7T0BXX7"/>
<dbReference type="CDD" id="cd00798">
    <property type="entry name" value="INT_XerDC_C"/>
    <property type="match status" value="1"/>
</dbReference>
<dbReference type="Pfam" id="PF00589">
    <property type="entry name" value="Phage_integrase"/>
    <property type="match status" value="1"/>
</dbReference>
<dbReference type="EMBL" id="CP048685">
    <property type="protein sequence ID" value="QPJ62886.1"/>
    <property type="molecule type" value="Genomic_DNA"/>
</dbReference>
<dbReference type="Pfam" id="PF02899">
    <property type="entry name" value="Phage_int_SAM_1"/>
    <property type="match status" value="1"/>
</dbReference>
<keyword evidence="5 9" id="KW-0229">DNA integration</keyword>
<dbReference type="Gene3D" id="1.10.150.130">
    <property type="match status" value="1"/>
</dbReference>
<organism evidence="12 13">
    <name type="scientific">Candidatus Nitronauta litoralis</name>
    <dbReference type="NCBI Taxonomy" id="2705533"/>
    <lineage>
        <taxon>Bacteria</taxon>
        <taxon>Pseudomonadati</taxon>
        <taxon>Nitrospinota/Tectimicrobiota group</taxon>
        <taxon>Nitrospinota</taxon>
        <taxon>Nitrospinia</taxon>
        <taxon>Nitrospinales</taxon>
        <taxon>Nitrospinaceae</taxon>
        <taxon>Candidatus Nitronauta</taxon>
    </lineage>
</organism>
<dbReference type="PROSITE" id="PS51898">
    <property type="entry name" value="TYR_RECOMBINASE"/>
    <property type="match status" value="1"/>
</dbReference>
<reference evidence="12 13" key="1">
    <citation type="submission" date="2020-02" db="EMBL/GenBank/DDBJ databases">
        <title>Genomic and physiological characterization of two novel Nitrospinaceae genera.</title>
        <authorList>
            <person name="Mueller A.J."/>
            <person name="Jung M.-Y."/>
            <person name="Strachan C.R."/>
            <person name="Herbold C.W."/>
            <person name="Kirkegaard R.H."/>
            <person name="Daims H."/>
        </authorList>
    </citation>
    <scope>NUCLEOTIDE SEQUENCE [LARGE SCALE GENOMIC DNA]</scope>
    <source>
        <strain evidence="12">EB</strain>
    </source>
</reference>
<evidence type="ECO:0000256" key="1">
    <source>
        <dbReference type="ARBA" id="ARBA00004496"/>
    </source>
</evidence>
<keyword evidence="4 9" id="KW-0159">Chromosome partition</keyword>
<evidence type="ECO:0000256" key="4">
    <source>
        <dbReference type="ARBA" id="ARBA00022829"/>
    </source>
</evidence>
<evidence type="ECO:0000256" key="5">
    <source>
        <dbReference type="ARBA" id="ARBA00022908"/>
    </source>
</evidence>
<dbReference type="Gene3D" id="1.10.443.10">
    <property type="entry name" value="Intergrase catalytic core"/>
    <property type="match status" value="1"/>
</dbReference>
<dbReference type="InterPro" id="IPR013762">
    <property type="entry name" value="Integrase-like_cat_sf"/>
</dbReference>
<keyword evidence="8 9" id="KW-0131">Cell cycle</keyword>
<dbReference type="HAMAP" id="MF_01808">
    <property type="entry name" value="Recomb_XerC_XerD"/>
    <property type="match status" value="1"/>
</dbReference>
<feature type="active site" evidence="9">
    <location>
        <position position="152"/>
    </location>
</feature>
<feature type="active site" evidence="9">
    <location>
        <position position="276"/>
    </location>
</feature>
<feature type="domain" description="Tyr recombinase" evidence="10">
    <location>
        <begin position="112"/>
        <end position="298"/>
    </location>
</feature>
<feature type="domain" description="Core-binding (CB)" evidence="11">
    <location>
        <begin position="1"/>
        <end position="91"/>
    </location>
</feature>
<evidence type="ECO:0000256" key="2">
    <source>
        <dbReference type="ARBA" id="ARBA00022490"/>
    </source>
</evidence>
<dbReference type="PROSITE" id="PS51900">
    <property type="entry name" value="CB"/>
    <property type="match status" value="1"/>
</dbReference>
<evidence type="ECO:0000313" key="13">
    <source>
        <dbReference type="Proteomes" id="UP000594688"/>
    </source>
</evidence>
<name>A0A7T0BXX7_9BACT</name>
<dbReference type="KEGG" id="nli:G3M70_13790"/>
<comment type="similarity">
    <text evidence="9">Belongs to the 'phage' integrase family. XerC subfamily.</text>
</comment>
<keyword evidence="3 9" id="KW-0132">Cell division</keyword>
<accession>A0A7T0BXX7</accession>
<evidence type="ECO:0000259" key="10">
    <source>
        <dbReference type="PROSITE" id="PS51898"/>
    </source>
</evidence>
<dbReference type="InterPro" id="IPR004107">
    <property type="entry name" value="Integrase_SAM-like_N"/>
</dbReference>
<feature type="active site" evidence="9">
    <location>
        <position position="250"/>
    </location>
</feature>
<dbReference type="Proteomes" id="UP000594688">
    <property type="component" value="Chromosome"/>
</dbReference>
<comment type="function">
    <text evidence="9">Site-specific tyrosine recombinase, which acts by catalyzing the cutting and rejoining of the recombining DNA molecules. The XerC-XerD complex is essential to convert dimers of the bacterial chromosome into monomers to permit their segregation at cell division. It also contributes to the segregational stability of plasmids.</text>
</comment>
<dbReference type="InterPro" id="IPR050090">
    <property type="entry name" value="Tyrosine_recombinase_XerCD"/>
</dbReference>
<keyword evidence="6 9" id="KW-0238">DNA-binding</keyword>
<dbReference type="PANTHER" id="PTHR30349">
    <property type="entry name" value="PHAGE INTEGRASE-RELATED"/>
    <property type="match status" value="1"/>
</dbReference>
<dbReference type="SUPFAM" id="SSF56349">
    <property type="entry name" value="DNA breaking-rejoining enzymes"/>
    <property type="match status" value="1"/>
</dbReference>
<dbReference type="GO" id="GO:0006313">
    <property type="term" value="P:DNA transposition"/>
    <property type="evidence" value="ECO:0007669"/>
    <property type="project" value="UniProtKB-UniRule"/>
</dbReference>
<keyword evidence="7 9" id="KW-0233">DNA recombination</keyword>
<evidence type="ECO:0000256" key="9">
    <source>
        <dbReference type="HAMAP-Rule" id="MF_01808"/>
    </source>
</evidence>
<dbReference type="GO" id="GO:0051301">
    <property type="term" value="P:cell division"/>
    <property type="evidence" value="ECO:0007669"/>
    <property type="project" value="UniProtKB-KW"/>
</dbReference>
<dbReference type="InterPro" id="IPR002104">
    <property type="entry name" value="Integrase_catalytic"/>
</dbReference>
<evidence type="ECO:0000256" key="6">
    <source>
        <dbReference type="ARBA" id="ARBA00023125"/>
    </source>
</evidence>
<dbReference type="InterPro" id="IPR044068">
    <property type="entry name" value="CB"/>
</dbReference>
<dbReference type="NCBIfam" id="NF001399">
    <property type="entry name" value="PRK00283.1"/>
    <property type="match status" value="1"/>
</dbReference>
<dbReference type="InterPro" id="IPR011010">
    <property type="entry name" value="DNA_brk_join_enz"/>
</dbReference>
<feature type="active site" evidence="9">
    <location>
        <position position="176"/>
    </location>
</feature>
<proteinExistence type="inferred from homology"/>
<feature type="active site" evidence="9">
    <location>
        <position position="253"/>
    </location>
</feature>
<evidence type="ECO:0000256" key="3">
    <source>
        <dbReference type="ARBA" id="ARBA00022618"/>
    </source>
</evidence>
<evidence type="ECO:0000313" key="12">
    <source>
        <dbReference type="EMBL" id="QPJ62886.1"/>
    </source>
</evidence>
<evidence type="ECO:0000259" key="11">
    <source>
        <dbReference type="PROSITE" id="PS51900"/>
    </source>
</evidence>
<keyword evidence="2 9" id="KW-0963">Cytoplasm</keyword>
<dbReference type="InterPro" id="IPR010998">
    <property type="entry name" value="Integrase_recombinase_N"/>
</dbReference>